<reference evidence="1 2" key="1">
    <citation type="journal article" date="2015" name="Genome Biol. Evol.">
        <title>Comparative Genomics of a Bacterivorous Green Alga Reveals Evolutionary Causalities and Consequences of Phago-Mixotrophic Mode of Nutrition.</title>
        <authorList>
            <person name="Burns J.A."/>
            <person name="Paasch A."/>
            <person name="Narechania A."/>
            <person name="Kim E."/>
        </authorList>
    </citation>
    <scope>NUCLEOTIDE SEQUENCE [LARGE SCALE GENOMIC DNA]</scope>
    <source>
        <strain evidence="1 2">PLY_AMNH</strain>
    </source>
</reference>
<evidence type="ECO:0000313" key="1">
    <source>
        <dbReference type="EMBL" id="KAK3250869.1"/>
    </source>
</evidence>
<keyword evidence="2" id="KW-1185">Reference proteome</keyword>
<evidence type="ECO:0000313" key="2">
    <source>
        <dbReference type="Proteomes" id="UP001190700"/>
    </source>
</evidence>
<sequence>MIQSISKTYHATPGNKCPGGKFPAVSIVGKPTRFNVSDEVHNLLSRVGGTSVGFPEGEEGRAFLRFHPSDFTAVYCFYETDGRLIPRSRKEFSCDNETTL</sequence>
<protein>
    <submittedName>
        <fullName evidence="1">Uncharacterized protein</fullName>
    </submittedName>
</protein>
<dbReference type="EMBL" id="LGRX02026442">
    <property type="protein sequence ID" value="KAK3250869.1"/>
    <property type="molecule type" value="Genomic_DNA"/>
</dbReference>
<dbReference type="AlphaFoldDB" id="A0AAE0F461"/>
<gene>
    <name evidence="1" type="ORF">CYMTET_39774</name>
</gene>
<name>A0AAE0F461_9CHLO</name>
<comment type="caution">
    <text evidence="1">The sequence shown here is derived from an EMBL/GenBank/DDBJ whole genome shotgun (WGS) entry which is preliminary data.</text>
</comment>
<proteinExistence type="predicted"/>
<organism evidence="1 2">
    <name type="scientific">Cymbomonas tetramitiformis</name>
    <dbReference type="NCBI Taxonomy" id="36881"/>
    <lineage>
        <taxon>Eukaryota</taxon>
        <taxon>Viridiplantae</taxon>
        <taxon>Chlorophyta</taxon>
        <taxon>Pyramimonadophyceae</taxon>
        <taxon>Pyramimonadales</taxon>
        <taxon>Pyramimonadaceae</taxon>
        <taxon>Cymbomonas</taxon>
    </lineage>
</organism>
<accession>A0AAE0F461</accession>
<dbReference type="Proteomes" id="UP001190700">
    <property type="component" value="Unassembled WGS sequence"/>
</dbReference>